<comment type="caution">
    <text evidence="1">The sequence shown here is derived from an EMBL/GenBank/DDBJ whole genome shotgun (WGS) entry which is preliminary data.</text>
</comment>
<proteinExistence type="predicted"/>
<accession>A0A1F4Y2X7</accession>
<protein>
    <submittedName>
        <fullName evidence="1">Uncharacterized protein</fullName>
    </submittedName>
</protein>
<organism evidence="1 2">
    <name type="scientific">Candidatus Adlerbacteria bacterium RIFOXYC1_FULL_48_26</name>
    <dbReference type="NCBI Taxonomy" id="1797247"/>
    <lineage>
        <taxon>Bacteria</taxon>
        <taxon>Candidatus Adleribacteriota</taxon>
    </lineage>
</organism>
<dbReference type="EMBL" id="MEXB01000009">
    <property type="protein sequence ID" value="OGC88312.1"/>
    <property type="molecule type" value="Genomic_DNA"/>
</dbReference>
<evidence type="ECO:0000313" key="1">
    <source>
        <dbReference type="EMBL" id="OGC88312.1"/>
    </source>
</evidence>
<evidence type="ECO:0000313" key="2">
    <source>
        <dbReference type="Proteomes" id="UP000176568"/>
    </source>
</evidence>
<dbReference type="Proteomes" id="UP000176568">
    <property type="component" value="Unassembled WGS sequence"/>
</dbReference>
<reference evidence="1 2" key="1">
    <citation type="journal article" date="2016" name="Nat. Commun.">
        <title>Thousands of microbial genomes shed light on interconnected biogeochemical processes in an aquifer system.</title>
        <authorList>
            <person name="Anantharaman K."/>
            <person name="Brown C.T."/>
            <person name="Hug L.A."/>
            <person name="Sharon I."/>
            <person name="Castelle C.J."/>
            <person name="Probst A.J."/>
            <person name="Thomas B.C."/>
            <person name="Singh A."/>
            <person name="Wilkins M.J."/>
            <person name="Karaoz U."/>
            <person name="Brodie E.L."/>
            <person name="Williams K.H."/>
            <person name="Hubbard S.S."/>
            <person name="Banfield J.F."/>
        </authorList>
    </citation>
    <scope>NUCLEOTIDE SEQUENCE [LARGE SCALE GENOMIC DNA]</scope>
</reference>
<dbReference type="AlphaFoldDB" id="A0A1F4Y2X7"/>
<sequence length="66" mass="7885">MCKILIDFHSTEKRDEFSYRWGNYPIDLKFKVNERLFVFEHQETTEKGINAAVRLLGEYGTVLRCQ</sequence>
<name>A0A1F4Y2X7_9BACT</name>
<gene>
    <name evidence="1" type="ORF">A2419_00415</name>
</gene>